<dbReference type="Pfam" id="PF13481">
    <property type="entry name" value="AAA_25"/>
    <property type="match status" value="1"/>
</dbReference>
<evidence type="ECO:0000313" key="1">
    <source>
        <dbReference type="EMBL" id="BBX00798.1"/>
    </source>
</evidence>
<dbReference type="Gene3D" id="3.40.50.300">
    <property type="entry name" value="P-loop containing nucleotide triphosphate hydrolases"/>
    <property type="match status" value="1"/>
</dbReference>
<proteinExistence type="predicted"/>
<dbReference type="AlphaFoldDB" id="A0AAD1M538"/>
<evidence type="ECO:0008006" key="3">
    <source>
        <dbReference type="Google" id="ProtNLM"/>
    </source>
</evidence>
<dbReference type="SUPFAM" id="SSF52540">
    <property type="entry name" value="P-loop containing nucleoside triphosphate hydrolases"/>
    <property type="match status" value="1"/>
</dbReference>
<evidence type="ECO:0000313" key="2">
    <source>
        <dbReference type="Proteomes" id="UP000466681"/>
    </source>
</evidence>
<accession>A0AAD1M538</accession>
<name>A0AAD1M538_9MYCO</name>
<dbReference type="Proteomes" id="UP000466681">
    <property type="component" value="Chromosome"/>
</dbReference>
<sequence length="317" mass="35672">MNDRYEFESMTFPDSMRLGEVENWVIEKVISATTTLLYGETKCGKSFLVSALIAALTTGDDFLGVPVPQDRAFRFALCWTDDMGAVEYRDRILTVMPDESPDVVFYRLPIMRSPQMWQSLYEQVLDDGRNFVVIDNYSQAINGPINHDDVAREFFDGVRRFVRAGIPVVVVAHSSDKFNANGGKSELPLGASYISQAVRWRIFARRSRRGNMTLRFTGNHAEPYELTLLHGAGARFEVIDRRAERPDEVKRQRTKARLDNGADLLAWLSTNCHGMAVRPASAKLGAELGISTEAAQGRIKRANIRKDGSGWRFKAEA</sequence>
<organism evidence="1 2">
    <name type="scientific">Mycolicibacterium moriokaense</name>
    <dbReference type="NCBI Taxonomy" id="39691"/>
    <lineage>
        <taxon>Bacteria</taxon>
        <taxon>Bacillati</taxon>
        <taxon>Actinomycetota</taxon>
        <taxon>Actinomycetes</taxon>
        <taxon>Mycobacteriales</taxon>
        <taxon>Mycobacteriaceae</taxon>
        <taxon>Mycolicibacterium</taxon>
    </lineage>
</organism>
<keyword evidence="2" id="KW-1185">Reference proteome</keyword>
<reference evidence="1 2" key="1">
    <citation type="journal article" date="2019" name="Emerg. Microbes Infect.">
        <title>Comprehensive subspecies identification of 175 nontuberculous mycobacteria species based on 7547 genomic profiles.</title>
        <authorList>
            <person name="Matsumoto Y."/>
            <person name="Kinjo T."/>
            <person name="Motooka D."/>
            <person name="Nabeya D."/>
            <person name="Jung N."/>
            <person name="Uechi K."/>
            <person name="Horii T."/>
            <person name="Iida T."/>
            <person name="Fujita J."/>
            <person name="Nakamura S."/>
        </authorList>
    </citation>
    <scope>NUCLEOTIDE SEQUENCE [LARGE SCALE GENOMIC DNA]</scope>
    <source>
        <strain evidence="1 2">JCM 6375</strain>
    </source>
</reference>
<dbReference type="KEGG" id="mmor:MMOR_17340"/>
<gene>
    <name evidence="1" type="ORF">MMOR_17340</name>
</gene>
<dbReference type="EMBL" id="AP022560">
    <property type="protein sequence ID" value="BBX00798.1"/>
    <property type="molecule type" value="Genomic_DNA"/>
</dbReference>
<dbReference type="InterPro" id="IPR027417">
    <property type="entry name" value="P-loop_NTPase"/>
</dbReference>
<protein>
    <recommendedName>
        <fullName evidence="3">AAA domain-containing protein</fullName>
    </recommendedName>
</protein>
<dbReference type="RefSeq" id="WP_163658045.1">
    <property type="nucleotide sequence ID" value="NZ_AP022560.1"/>
</dbReference>